<dbReference type="GO" id="GO:0042777">
    <property type="term" value="P:proton motive force-driven plasma membrane ATP synthesis"/>
    <property type="evidence" value="ECO:0007669"/>
    <property type="project" value="TreeGrafter"/>
</dbReference>
<evidence type="ECO:0000256" key="11">
    <source>
        <dbReference type="HAMAP-Rule" id="MF_01393"/>
    </source>
</evidence>
<proteinExistence type="inferred from homology"/>
<evidence type="ECO:0000256" key="6">
    <source>
        <dbReference type="ARBA" id="ARBA00022781"/>
    </source>
</evidence>
<dbReference type="AlphaFoldDB" id="H6LFS9"/>
<evidence type="ECO:0000313" key="14">
    <source>
        <dbReference type="Proteomes" id="UP000007177"/>
    </source>
</evidence>
<evidence type="ECO:0000256" key="8">
    <source>
        <dbReference type="ARBA" id="ARBA00023065"/>
    </source>
</evidence>
<dbReference type="PANTHER" id="PTHR42823:SF3">
    <property type="entry name" value="ATP SYNTHASE SUBUNIT A, CHLOROPLASTIC"/>
    <property type="match status" value="1"/>
</dbReference>
<organism evidence="13 14">
    <name type="scientific">Acetobacterium woodii (strain ATCC 29683 / DSM 1030 / JCM 2381 / KCTC 1655 / WB1)</name>
    <dbReference type="NCBI Taxonomy" id="931626"/>
    <lineage>
        <taxon>Bacteria</taxon>
        <taxon>Bacillati</taxon>
        <taxon>Bacillota</taxon>
        <taxon>Clostridia</taxon>
        <taxon>Eubacteriales</taxon>
        <taxon>Eubacteriaceae</taxon>
        <taxon>Acetobacterium</taxon>
    </lineage>
</organism>
<dbReference type="OrthoDB" id="9789241at2"/>
<keyword evidence="5 11" id="KW-0812">Transmembrane</keyword>
<keyword evidence="10 11" id="KW-0066">ATP synthesis</keyword>
<keyword evidence="8 11" id="KW-0406">Ion transport</keyword>
<dbReference type="InterPro" id="IPR045082">
    <property type="entry name" value="ATP_syn_F0_a_bact/chloroplast"/>
</dbReference>
<keyword evidence="9 11" id="KW-0472">Membrane</keyword>
<feature type="transmembrane region" description="Helical" evidence="11">
    <location>
        <begin position="101"/>
        <end position="122"/>
    </location>
</feature>
<evidence type="ECO:0000256" key="9">
    <source>
        <dbReference type="ARBA" id="ARBA00023136"/>
    </source>
</evidence>
<evidence type="ECO:0000256" key="7">
    <source>
        <dbReference type="ARBA" id="ARBA00022989"/>
    </source>
</evidence>
<evidence type="ECO:0000256" key="3">
    <source>
        <dbReference type="ARBA" id="ARBA00022448"/>
    </source>
</evidence>
<feature type="transmembrane region" description="Helical" evidence="11">
    <location>
        <begin position="165"/>
        <end position="188"/>
    </location>
</feature>
<dbReference type="RefSeq" id="WP_014354628.1">
    <property type="nucleotide sequence ID" value="NC_016894.1"/>
</dbReference>
<dbReference type="PROSITE" id="PS00449">
    <property type="entry name" value="ATPASE_A"/>
    <property type="match status" value="1"/>
</dbReference>
<dbReference type="SUPFAM" id="SSF81336">
    <property type="entry name" value="F1F0 ATP synthase subunit A"/>
    <property type="match status" value="1"/>
</dbReference>
<dbReference type="SMR" id="H6LFS9"/>
<feature type="transmembrane region" description="Helical" evidence="11">
    <location>
        <begin position="20"/>
        <end position="37"/>
    </location>
</feature>
<dbReference type="PRINTS" id="PR00123">
    <property type="entry name" value="ATPASEA"/>
</dbReference>
<accession>H6LFS9</accession>
<evidence type="ECO:0000256" key="12">
    <source>
        <dbReference type="RuleBase" id="RU000483"/>
    </source>
</evidence>
<dbReference type="InterPro" id="IPR000568">
    <property type="entry name" value="ATP_synth_F0_asu"/>
</dbReference>
<protein>
    <recommendedName>
        <fullName evidence="11 12">ATP synthase subunit a</fullName>
    </recommendedName>
    <alternativeName>
        <fullName evidence="11">ATP synthase F0 sector subunit a</fullName>
    </alternativeName>
    <alternativeName>
        <fullName evidence="11">F-ATPase subunit 6</fullName>
    </alternativeName>
</protein>
<comment type="subunit">
    <text evidence="11">F-type ATPases have 2 components, CF(1) - the catalytic core - and CF(0) - the membrane proton channel. CF(1) has five subunits: alpha(3), beta(3), gamma(1), delta(1), epsilon(1). CF(0) has three main subunits: a(1), b(2) and c(9-12). The alpha and beta chains form an alternating ring which encloses part of the gamma chain. CF(1) is attached to CF(0) by a central stalk formed by the gamma and epsilon chains, while a peripheral stalk is formed by the delta and b chains.</text>
</comment>
<dbReference type="STRING" id="931626.Awo_c02150"/>
<reference evidence="13 14" key="2">
    <citation type="journal article" date="2012" name="PLoS ONE">
        <title>An ancient pathway combining carbon dioxide fixation with the generation and utilization of a sodium ion gradient for ATP synthesis.</title>
        <authorList>
            <person name="Poehlein A."/>
            <person name="Schmidt S."/>
            <person name="Kaster A.K."/>
            <person name="Goenrich M."/>
            <person name="Vollmers J."/>
            <person name="Thurmer A."/>
            <person name="Bertsch J."/>
            <person name="Schuchmann K."/>
            <person name="Voigt B."/>
            <person name="Hecker M."/>
            <person name="Daniel R."/>
            <person name="Thauer R.K."/>
            <person name="Gottschalk G."/>
            <person name="Muller V."/>
        </authorList>
    </citation>
    <scope>NUCLEOTIDE SEQUENCE [LARGE SCALE GENOMIC DNA]</scope>
    <source>
        <strain evidence="14">ATCC 29683 / DSM 1030 / JCM 2381 / KCTC 1655 / WB1</strain>
    </source>
</reference>
<dbReference type="GO" id="GO:0046933">
    <property type="term" value="F:proton-transporting ATP synthase activity, rotational mechanism"/>
    <property type="evidence" value="ECO:0007669"/>
    <property type="project" value="UniProtKB-UniRule"/>
</dbReference>
<dbReference type="EMBL" id="CP002987">
    <property type="protein sequence ID" value="AFA47024.1"/>
    <property type="molecule type" value="Genomic_DNA"/>
</dbReference>
<keyword evidence="4 11" id="KW-0138">CF(0)</keyword>
<evidence type="ECO:0000256" key="2">
    <source>
        <dbReference type="ARBA" id="ARBA00006810"/>
    </source>
</evidence>
<dbReference type="InterPro" id="IPR035908">
    <property type="entry name" value="F0_ATP_A_sf"/>
</dbReference>
<comment type="function">
    <text evidence="11 12">Key component of the proton channel; it plays a direct role in the translocation of protons across the membrane.</text>
</comment>
<dbReference type="GO" id="GO:0045259">
    <property type="term" value="C:proton-transporting ATP synthase complex"/>
    <property type="evidence" value="ECO:0007669"/>
    <property type="project" value="UniProtKB-KW"/>
</dbReference>
<sequence length="221" mass="24359">MEGPKIYGELFGLPITQTLVNTWIIMALILVVCYILTKNMQIKRPGKAQVIAETIVTALDDLVGQTMGKDKMKFAPYMLALIMFLAFSNTAGIYGLRSPTADLNCTVGLALMTFFLTQFFGLKSKGLGGYLKGFFEPMPFLFPINVIGEFANPVSLSFRLFGNMLGGGIIMALLYSALAGLIFFPVLIPVPFHFYFDIFSGLLQSFIFTMLTMVFISGAMD</sequence>
<feature type="transmembrane region" description="Helical" evidence="11">
    <location>
        <begin position="194"/>
        <end position="216"/>
    </location>
</feature>
<name>H6LFS9_ACEWD</name>
<keyword evidence="11" id="KW-1003">Cell membrane</keyword>
<evidence type="ECO:0000313" key="13">
    <source>
        <dbReference type="EMBL" id="AFA47024.1"/>
    </source>
</evidence>
<dbReference type="NCBIfam" id="TIGR01131">
    <property type="entry name" value="ATP_synt_6_or_A"/>
    <property type="match status" value="1"/>
</dbReference>
<dbReference type="GO" id="GO:0005886">
    <property type="term" value="C:plasma membrane"/>
    <property type="evidence" value="ECO:0007669"/>
    <property type="project" value="UniProtKB-SubCell"/>
</dbReference>
<dbReference type="Proteomes" id="UP000007177">
    <property type="component" value="Chromosome"/>
</dbReference>
<evidence type="ECO:0000256" key="1">
    <source>
        <dbReference type="ARBA" id="ARBA00004141"/>
    </source>
</evidence>
<dbReference type="Gene3D" id="1.20.120.220">
    <property type="entry name" value="ATP synthase, F0 complex, subunit A"/>
    <property type="match status" value="1"/>
</dbReference>
<dbReference type="CDD" id="cd00310">
    <property type="entry name" value="ATP-synt_Fo_a_6"/>
    <property type="match status" value="1"/>
</dbReference>
<evidence type="ECO:0000256" key="10">
    <source>
        <dbReference type="ARBA" id="ARBA00023310"/>
    </source>
</evidence>
<keyword evidence="3 11" id="KW-0813">Transport</keyword>
<comment type="subcellular location">
    <subcellularLocation>
        <location evidence="11 12">Cell membrane</location>
        <topology evidence="11 12">Multi-pass membrane protein</topology>
    </subcellularLocation>
    <subcellularLocation>
        <location evidence="1">Membrane</location>
        <topology evidence="1">Multi-pass membrane protein</topology>
    </subcellularLocation>
</comment>
<comment type="similarity">
    <text evidence="2 11 12">Belongs to the ATPase A chain family.</text>
</comment>
<reference evidence="14" key="1">
    <citation type="submission" date="2011-07" db="EMBL/GenBank/DDBJ databases">
        <title>Complete genome sequence of Acetobacterium woodii.</title>
        <authorList>
            <person name="Poehlein A."/>
            <person name="Schmidt S."/>
            <person name="Kaster A.-K."/>
            <person name="Goenrich M."/>
            <person name="Vollmers J."/>
            <person name="Thuermer A."/>
            <person name="Gottschalk G."/>
            <person name="Thauer R.K."/>
            <person name="Daniel R."/>
            <person name="Mueller V."/>
        </authorList>
    </citation>
    <scope>NUCLEOTIDE SEQUENCE [LARGE SCALE GENOMIC DNA]</scope>
    <source>
        <strain evidence="14">ATCC 29683 / DSM 1030 / JCM 2381 / KCTC 1655 / WB1</strain>
    </source>
</reference>
<evidence type="ECO:0000256" key="4">
    <source>
        <dbReference type="ARBA" id="ARBA00022547"/>
    </source>
</evidence>
<keyword evidence="13" id="KW-0378">Hydrolase</keyword>
<keyword evidence="6 11" id="KW-0375">Hydrogen ion transport</keyword>
<dbReference type="KEGG" id="awo:Awo_c02150"/>
<dbReference type="InterPro" id="IPR023011">
    <property type="entry name" value="ATP_synth_F0_asu_AS"/>
</dbReference>
<dbReference type="Pfam" id="PF00119">
    <property type="entry name" value="ATP-synt_A"/>
    <property type="match status" value="1"/>
</dbReference>
<dbReference type="PANTHER" id="PTHR42823">
    <property type="entry name" value="ATP SYNTHASE SUBUNIT A, CHLOROPLASTIC"/>
    <property type="match status" value="1"/>
</dbReference>
<dbReference type="HAMAP" id="MF_01393">
    <property type="entry name" value="ATP_synth_a_bact"/>
    <property type="match status" value="1"/>
</dbReference>
<dbReference type="HOGENOM" id="CLU_041018_2_0_9"/>
<keyword evidence="14" id="KW-1185">Reference proteome</keyword>
<keyword evidence="7 11" id="KW-1133">Transmembrane helix</keyword>
<gene>
    <name evidence="11 13" type="primary">atpB</name>
    <name evidence="13" type="ordered locus">Awo_c02150</name>
</gene>
<dbReference type="eggNOG" id="COG0356">
    <property type="taxonomic scope" value="Bacteria"/>
</dbReference>
<feature type="transmembrane region" description="Helical" evidence="11">
    <location>
        <begin position="74"/>
        <end position="95"/>
    </location>
</feature>
<dbReference type="GO" id="GO:0016787">
    <property type="term" value="F:hydrolase activity"/>
    <property type="evidence" value="ECO:0007669"/>
    <property type="project" value="UniProtKB-KW"/>
</dbReference>
<evidence type="ECO:0000256" key="5">
    <source>
        <dbReference type="ARBA" id="ARBA00022692"/>
    </source>
</evidence>